<feature type="transmembrane region" description="Helical" evidence="1">
    <location>
        <begin position="7"/>
        <end position="26"/>
    </location>
</feature>
<organism evidence="3 4">
    <name type="scientific">Candidatus Berkelbacteria bacterium CG10_big_fil_rev_8_21_14_0_10_41_12</name>
    <dbReference type="NCBI Taxonomy" id="1974513"/>
    <lineage>
        <taxon>Bacteria</taxon>
        <taxon>Candidatus Berkelbacteria</taxon>
    </lineage>
</organism>
<dbReference type="EMBL" id="PEZV01000017">
    <property type="protein sequence ID" value="PIT97363.1"/>
    <property type="molecule type" value="Genomic_DNA"/>
</dbReference>
<dbReference type="Gene3D" id="2.60.40.1260">
    <property type="entry name" value="Lamin Tail domain"/>
    <property type="match status" value="1"/>
</dbReference>
<protein>
    <recommendedName>
        <fullName evidence="2">LTD domain-containing protein</fullName>
    </recommendedName>
</protein>
<keyword evidence="1" id="KW-0472">Membrane</keyword>
<evidence type="ECO:0000259" key="2">
    <source>
        <dbReference type="PROSITE" id="PS51841"/>
    </source>
</evidence>
<keyword evidence="1" id="KW-0812">Transmembrane</keyword>
<dbReference type="PROSITE" id="PS51841">
    <property type="entry name" value="LTD"/>
    <property type="match status" value="1"/>
</dbReference>
<name>A0A2M6WX39_9BACT</name>
<proteinExistence type="predicted"/>
<dbReference type="Proteomes" id="UP000228596">
    <property type="component" value="Unassembled WGS sequence"/>
</dbReference>
<sequence>MKKYFVRFFYPIALIFLMANFTGAYFSDNISVSGNFSAADSGSVEVVINEIMANPVGDDAAVMPGGEWVELYNKGTWAINVNGWYLYDSINSHDLLISVSNVGGGSTVIPVGGYLVVYRNSDGSFELNNTTTDEVRLFDGPIGSSTLIDNFSYAIGTIFEGQSWVRVPNGSATWLQNQSPTKGFAN</sequence>
<dbReference type="SUPFAM" id="SSF74853">
    <property type="entry name" value="Lamin A/C globular tail domain"/>
    <property type="match status" value="1"/>
</dbReference>
<gene>
    <name evidence="3" type="ORF">COT77_01970</name>
</gene>
<feature type="domain" description="LTD" evidence="2">
    <location>
        <begin position="32"/>
        <end position="157"/>
    </location>
</feature>
<accession>A0A2M6WX39</accession>
<dbReference type="InterPro" id="IPR036415">
    <property type="entry name" value="Lamin_tail_dom_sf"/>
</dbReference>
<evidence type="ECO:0000313" key="4">
    <source>
        <dbReference type="Proteomes" id="UP000228596"/>
    </source>
</evidence>
<dbReference type="InterPro" id="IPR001322">
    <property type="entry name" value="Lamin_tail_dom"/>
</dbReference>
<dbReference type="Pfam" id="PF00932">
    <property type="entry name" value="LTD"/>
    <property type="match status" value="1"/>
</dbReference>
<keyword evidence="1" id="KW-1133">Transmembrane helix</keyword>
<comment type="caution">
    <text evidence="3">The sequence shown here is derived from an EMBL/GenBank/DDBJ whole genome shotgun (WGS) entry which is preliminary data.</text>
</comment>
<reference evidence="4" key="1">
    <citation type="submission" date="2017-09" db="EMBL/GenBank/DDBJ databases">
        <title>Depth-based differentiation of microbial function through sediment-hosted aquifers and enrichment of novel symbionts in the deep terrestrial subsurface.</title>
        <authorList>
            <person name="Probst A.J."/>
            <person name="Ladd B."/>
            <person name="Jarett J.K."/>
            <person name="Geller-Mcgrath D.E."/>
            <person name="Sieber C.M.K."/>
            <person name="Emerson J.B."/>
            <person name="Anantharaman K."/>
            <person name="Thomas B.C."/>
            <person name="Malmstrom R."/>
            <person name="Stieglmeier M."/>
            <person name="Klingl A."/>
            <person name="Woyke T."/>
            <person name="Ryan C.M."/>
            <person name="Banfield J.F."/>
        </authorList>
    </citation>
    <scope>NUCLEOTIDE SEQUENCE [LARGE SCALE GENOMIC DNA]</scope>
</reference>
<evidence type="ECO:0000256" key="1">
    <source>
        <dbReference type="SAM" id="Phobius"/>
    </source>
</evidence>
<evidence type="ECO:0000313" key="3">
    <source>
        <dbReference type="EMBL" id="PIT97363.1"/>
    </source>
</evidence>
<dbReference type="AlphaFoldDB" id="A0A2M6WX39"/>